<evidence type="ECO:0000259" key="2">
    <source>
        <dbReference type="Pfam" id="PF02481"/>
    </source>
</evidence>
<evidence type="ECO:0000256" key="1">
    <source>
        <dbReference type="SAM" id="MobiDB-lite"/>
    </source>
</evidence>
<evidence type="ECO:0000313" key="3">
    <source>
        <dbReference type="EMBL" id="MBI8999972.1"/>
    </source>
</evidence>
<dbReference type="Pfam" id="PF02481">
    <property type="entry name" value="DNA_processg_A"/>
    <property type="match status" value="1"/>
</dbReference>
<organism evidence="3 4">
    <name type="scientific">Corynebacterium marambiense</name>
    <dbReference type="NCBI Taxonomy" id="2765364"/>
    <lineage>
        <taxon>Bacteria</taxon>
        <taxon>Bacillati</taxon>
        <taxon>Actinomycetota</taxon>
        <taxon>Actinomycetes</taxon>
        <taxon>Mycobacteriales</taxon>
        <taxon>Corynebacteriaceae</taxon>
        <taxon>Corynebacterium</taxon>
    </lineage>
</organism>
<accession>A0ABS0VT87</accession>
<dbReference type="Gene3D" id="3.40.50.450">
    <property type="match status" value="1"/>
</dbReference>
<dbReference type="InterPro" id="IPR057666">
    <property type="entry name" value="DrpA_SLOG"/>
</dbReference>
<proteinExistence type="predicted"/>
<sequence>MRVEENGIATLIPGDAHWPQTLKDLDDRAPSILFVRGPTSFLARPVNDLVTFTGSSTASAYGEHVAGELADDLANRATPTALKPLYTARLWLRVVTRSWCSLAVWTTPTRLAIVTCWSGWVMRVRWSVSFLPDLCRRGIGSWPAPDCWEPCQRRRWSSRLTLGRGRFRDGPSATRRQGRSPPLI</sequence>
<dbReference type="Proteomes" id="UP000625574">
    <property type="component" value="Unassembled WGS sequence"/>
</dbReference>
<feature type="domain" description="Smf/DprA SLOG" evidence="2">
    <location>
        <begin position="11"/>
        <end position="76"/>
    </location>
</feature>
<comment type="caution">
    <text evidence="3">The sequence shown here is derived from an EMBL/GenBank/DDBJ whole genome shotgun (WGS) entry which is preliminary data.</text>
</comment>
<feature type="region of interest" description="Disordered" evidence="1">
    <location>
        <begin position="165"/>
        <end position="184"/>
    </location>
</feature>
<name>A0ABS0VT87_9CORY</name>
<reference evidence="3 4" key="1">
    <citation type="submission" date="2020-12" db="EMBL/GenBank/DDBJ databases">
        <title>Genome public.</title>
        <authorList>
            <person name="Sun Q."/>
        </authorList>
    </citation>
    <scope>NUCLEOTIDE SEQUENCE [LARGE SCALE GENOMIC DNA]</scope>
    <source>
        <strain evidence="3 4">CCM 8864</strain>
    </source>
</reference>
<keyword evidence="4" id="KW-1185">Reference proteome</keyword>
<dbReference type="EMBL" id="JAEIOT010000005">
    <property type="protein sequence ID" value="MBI8999972.1"/>
    <property type="molecule type" value="Genomic_DNA"/>
</dbReference>
<evidence type="ECO:0000313" key="4">
    <source>
        <dbReference type="Proteomes" id="UP000625574"/>
    </source>
</evidence>
<protein>
    <submittedName>
        <fullName evidence="3">DNA-processing protein DprA</fullName>
    </submittedName>
</protein>
<gene>
    <name evidence="3" type="ORF">JDV76_03160</name>
</gene>